<organism evidence="1 2">
    <name type="scientific">Dehalogenimonas etheniformans</name>
    <dbReference type="NCBI Taxonomy" id="1536648"/>
    <lineage>
        <taxon>Bacteria</taxon>
        <taxon>Bacillati</taxon>
        <taxon>Chloroflexota</taxon>
        <taxon>Dehalococcoidia</taxon>
        <taxon>Dehalococcoidales</taxon>
        <taxon>Dehalococcoidaceae</taxon>
        <taxon>Dehalogenimonas</taxon>
    </lineage>
</organism>
<proteinExistence type="predicted"/>
<dbReference type="EMBL" id="JQAN02000014">
    <property type="protein sequence ID" value="PPD57356.1"/>
    <property type="molecule type" value="Genomic_DNA"/>
</dbReference>
<name>A0A2P5P4Z1_9CHLR</name>
<accession>A0A2P5P4Z1</accession>
<protein>
    <submittedName>
        <fullName evidence="1">Uncharacterized protein</fullName>
    </submittedName>
</protein>
<dbReference type="AlphaFoldDB" id="A0A2P5P4Z1"/>
<dbReference type="RefSeq" id="WP_102331552.1">
    <property type="nucleotide sequence ID" value="NZ_CP058566.2"/>
</dbReference>
<evidence type="ECO:0000313" key="1">
    <source>
        <dbReference type="EMBL" id="PPD57356.1"/>
    </source>
</evidence>
<keyword evidence="2" id="KW-1185">Reference proteome</keyword>
<reference evidence="1 2" key="1">
    <citation type="journal article" date="2017" name="ISME J.">
        <title>Grape pomace compost harbors organohalide-respiring Dehalogenimonas species with novel reductive dehalogenase genes.</title>
        <authorList>
            <person name="Yang Y."/>
            <person name="Higgins S.A."/>
            <person name="Yan J."/>
            <person name="Simsir B."/>
            <person name="Chourey K."/>
            <person name="Iyer R."/>
            <person name="Hettich R.L."/>
            <person name="Baldwin B."/>
            <person name="Ogles D.M."/>
            <person name="Loffler F.E."/>
        </authorList>
    </citation>
    <scope>NUCLEOTIDE SEQUENCE [LARGE SCALE GENOMIC DNA]</scope>
    <source>
        <strain evidence="1 2">GP</strain>
    </source>
</reference>
<gene>
    <name evidence="1" type="ORF">JP09_009965</name>
</gene>
<sequence length="69" mass="7939">MAMPSKEPKLKLTLKKTYCPVDMRLVRVKEVMNGNQITLACNHCGAVLWRREGAMWQAVANRLPMKRKP</sequence>
<comment type="caution">
    <text evidence="1">The sequence shown here is derived from an EMBL/GenBank/DDBJ whole genome shotgun (WGS) entry which is preliminary data.</text>
</comment>
<evidence type="ECO:0000313" key="2">
    <source>
        <dbReference type="Proteomes" id="UP000235653"/>
    </source>
</evidence>
<dbReference type="Proteomes" id="UP000235653">
    <property type="component" value="Unassembled WGS sequence"/>
</dbReference>